<feature type="transmembrane region" description="Helical" evidence="7">
    <location>
        <begin position="272"/>
        <end position="290"/>
    </location>
</feature>
<keyword evidence="5 7" id="KW-1133">Transmembrane helix</keyword>
<dbReference type="Gene3D" id="1.20.1250.20">
    <property type="entry name" value="MFS general substrate transporter like domains"/>
    <property type="match status" value="1"/>
</dbReference>
<dbReference type="InterPro" id="IPR036259">
    <property type="entry name" value="MFS_trans_sf"/>
</dbReference>
<feature type="transmembrane region" description="Helical" evidence="7">
    <location>
        <begin position="188"/>
        <end position="212"/>
    </location>
</feature>
<dbReference type="GO" id="GO:0022857">
    <property type="term" value="F:transmembrane transporter activity"/>
    <property type="evidence" value="ECO:0007669"/>
    <property type="project" value="InterPro"/>
</dbReference>
<keyword evidence="10" id="KW-1185">Reference proteome</keyword>
<organism evidence="9 10">
    <name type="scientific">Actinoallomurus iriomotensis</name>
    <dbReference type="NCBI Taxonomy" id="478107"/>
    <lineage>
        <taxon>Bacteria</taxon>
        <taxon>Bacillati</taxon>
        <taxon>Actinomycetota</taxon>
        <taxon>Actinomycetes</taxon>
        <taxon>Streptosporangiales</taxon>
        <taxon>Thermomonosporaceae</taxon>
        <taxon>Actinoallomurus</taxon>
    </lineage>
</organism>
<feature type="transmembrane region" description="Helical" evidence="7">
    <location>
        <begin position="119"/>
        <end position="142"/>
    </location>
</feature>
<evidence type="ECO:0000256" key="6">
    <source>
        <dbReference type="ARBA" id="ARBA00023136"/>
    </source>
</evidence>
<feature type="transmembrane region" description="Helical" evidence="7">
    <location>
        <begin position="60"/>
        <end position="78"/>
    </location>
</feature>
<evidence type="ECO:0000259" key="8">
    <source>
        <dbReference type="PROSITE" id="PS50850"/>
    </source>
</evidence>
<dbReference type="Proteomes" id="UP001165074">
    <property type="component" value="Unassembled WGS sequence"/>
</dbReference>
<proteinExistence type="predicted"/>
<protein>
    <recommendedName>
        <fullName evidence="8">Major facilitator superfamily (MFS) profile domain-containing protein</fullName>
    </recommendedName>
</protein>
<keyword evidence="4 7" id="KW-0812">Transmembrane</keyword>
<feature type="domain" description="Major facilitator superfamily (MFS) profile" evidence="8">
    <location>
        <begin position="1"/>
        <end position="171"/>
    </location>
</feature>
<dbReference type="SUPFAM" id="SSF103473">
    <property type="entry name" value="MFS general substrate transporter"/>
    <property type="match status" value="1"/>
</dbReference>
<dbReference type="InterPro" id="IPR011701">
    <property type="entry name" value="MFS"/>
</dbReference>
<dbReference type="InterPro" id="IPR020846">
    <property type="entry name" value="MFS_dom"/>
</dbReference>
<name>A0A9W6S3A4_9ACTN</name>
<dbReference type="InterPro" id="IPR050171">
    <property type="entry name" value="MFS_Transporters"/>
</dbReference>
<comment type="caution">
    <text evidence="9">The sequence shown here is derived from an EMBL/GenBank/DDBJ whole genome shotgun (WGS) entry which is preliminary data.</text>
</comment>
<keyword evidence="3" id="KW-1003">Cell membrane</keyword>
<reference evidence="9" key="1">
    <citation type="submission" date="2023-03" db="EMBL/GenBank/DDBJ databases">
        <title>Actinoallomurus iriomotensis NBRC 103684.</title>
        <authorList>
            <person name="Ichikawa N."/>
            <person name="Sato H."/>
            <person name="Tonouchi N."/>
        </authorList>
    </citation>
    <scope>NUCLEOTIDE SEQUENCE</scope>
    <source>
        <strain evidence="9">NBRC 103684</strain>
    </source>
</reference>
<sequence length="352" mass="36029">MRALLWVRVLNQVGAFALAFLAVVAGPRLVTPVLVVFGVAALASRWAGGVLLDRVPPRPLVVAGLTATGVALLALAAARTPGQILAATAATGLAFELYEPATSEFLARLAEGDRRRDAYALLGTALAAAGAVSGLLAAALLPFGVHRLLLADAATCLAAAAVAQAFLPRPPFAATARRRDRWRPPARLVRLTASATAYAFGYLAVLMFAPFVLLQRGAPAWLPGLVLAAAALLAPLTRRPLSGRPRTALLLSCVLAATMALVRDVPLTVAAYLAWAMTGSVLLGHWPALAADAAPAADRPRWFAFLGLSWGVAQPAVPGVVGLVAAAGGRTAAAPLAAAAAFLVAVSVDPRP</sequence>
<dbReference type="RefSeq" id="WP_285577105.1">
    <property type="nucleotide sequence ID" value="NZ_BSTK01000009.1"/>
</dbReference>
<dbReference type="GO" id="GO:0005886">
    <property type="term" value="C:plasma membrane"/>
    <property type="evidence" value="ECO:0007669"/>
    <property type="project" value="UniProtKB-SubCell"/>
</dbReference>
<evidence type="ECO:0000313" key="10">
    <source>
        <dbReference type="Proteomes" id="UP001165074"/>
    </source>
</evidence>
<evidence type="ECO:0000313" key="9">
    <source>
        <dbReference type="EMBL" id="GLY87776.1"/>
    </source>
</evidence>
<dbReference type="AlphaFoldDB" id="A0A9W6S3A4"/>
<accession>A0A9W6S3A4</accession>
<evidence type="ECO:0000256" key="1">
    <source>
        <dbReference type="ARBA" id="ARBA00004651"/>
    </source>
</evidence>
<feature type="transmembrane region" description="Helical" evidence="7">
    <location>
        <begin position="332"/>
        <end position="348"/>
    </location>
</feature>
<gene>
    <name evidence="9" type="ORF">Airi02_057050</name>
</gene>
<feature type="transmembrane region" description="Helical" evidence="7">
    <location>
        <begin position="302"/>
        <end position="326"/>
    </location>
</feature>
<dbReference type="Pfam" id="PF07690">
    <property type="entry name" value="MFS_1"/>
    <property type="match status" value="1"/>
</dbReference>
<evidence type="ECO:0000256" key="7">
    <source>
        <dbReference type="SAM" id="Phobius"/>
    </source>
</evidence>
<keyword evidence="6 7" id="KW-0472">Membrane</keyword>
<feature type="transmembrane region" description="Helical" evidence="7">
    <location>
        <begin position="148"/>
        <end position="167"/>
    </location>
</feature>
<evidence type="ECO:0000256" key="2">
    <source>
        <dbReference type="ARBA" id="ARBA00022448"/>
    </source>
</evidence>
<keyword evidence="2" id="KW-0813">Transport</keyword>
<dbReference type="EMBL" id="BSTK01000009">
    <property type="protein sequence ID" value="GLY87776.1"/>
    <property type="molecule type" value="Genomic_DNA"/>
</dbReference>
<evidence type="ECO:0000256" key="3">
    <source>
        <dbReference type="ARBA" id="ARBA00022475"/>
    </source>
</evidence>
<evidence type="ECO:0000256" key="4">
    <source>
        <dbReference type="ARBA" id="ARBA00022692"/>
    </source>
</evidence>
<feature type="transmembrane region" description="Helical" evidence="7">
    <location>
        <begin position="218"/>
        <end position="236"/>
    </location>
</feature>
<dbReference type="PROSITE" id="PS50850">
    <property type="entry name" value="MFS"/>
    <property type="match status" value="1"/>
</dbReference>
<comment type="subcellular location">
    <subcellularLocation>
        <location evidence="1">Cell membrane</location>
        <topology evidence="1">Multi-pass membrane protein</topology>
    </subcellularLocation>
</comment>
<dbReference type="PANTHER" id="PTHR23517:SF2">
    <property type="entry name" value="MULTIDRUG RESISTANCE PROTEIN MDTH"/>
    <property type="match status" value="1"/>
</dbReference>
<dbReference type="PANTHER" id="PTHR23517">
    <property type="entry name" value="RESISTANCE PROTEIN MDTM, PUTATIVE-RELATED-RELATED"/>
    <property type="match status" value="1"/>
</dbReference>
<evidence type="ECO:0000256" key="5">
    <source>
        <dbReference type="ARBA" id="ARBA00022989"/>
    </source>
</evidence>